<evidence type="ECO:0000256" key="1">
    <source>
        <dbReference type="ARBA" id="ARBA00004651"/>
    </source>
</evidence>
<dbReference type="PROSITE" id="PS50850">
    <property type="entry name" value="MFS"/>
    <property type="match status" value="1"/>
</dbReference>
<evidence type="ECO:0000313" key="9">
    <source>
        <dbReference type="Proteomes" id="UP000070355"/>
    </source>
</evidence>
<dbReference type="PATRIC" id="fig|1379.3.peg.1823"/>
<evidence type="ECO:0000256" key="3">
    <source>
        <dbReference type="ARBA" id="ARBA00022692"/>
    </source>
</evidence>
<evidence type="ECO:0000256" key="5">
    <source>
        <dbReference type="ARBA" id="ARBA00023136"/>
    </source>
</evidence>
<feature type="transmembrane region" description="Helical" evidence="6">
    <location>
        <begin position="343"/>
        <end position="361"/>
    </location>
</feature>
<evidence type="ECO:0000256" key="2">
    <source>
        <dbReference type="ARBA" id="ARBA00022448"/>
    </source>
</evidence>
<dbReference type="GO" id="GO:0022857">
    <property type="term" value="F:transmembrane transporter activity"/>
    <property type="evidence" value="ECO:0007669"/>
    <property type="project" value="InterPro"/>
</dbReference>
<dbReference type="InterPro" id="IPR011701">
    <property type="entry name" value="MFS"/>
</dbReference>
<dbReference type="Gene3D" id="1.20.1250.20">
    <property type="entry name" value="MFS general substrate transporter like domains"/>
    <property type="match status" value="1"/>
</dbReference>
<gene>
    <name evidence="8" type="ORF">HMPREF3186_01828</name>
</gene>
<proteinExistence type="predicted"/>
<comment type="caution">
    <text evidence="8">The sequence shown here is derived from an EMBL/GenBank/DDBJ whole genome shotgun (WGS) entry which is preliminary data.</text>
</comment>
<feature type="transmembrane region" description="Helical" evidence="6">
    <location>
        <begin position="167"/>
        <end position="186"/>
    </location>
</feature>
<feature type="transmembrane region" description="Helical" evidence="6">
    <location>
        <begin position="304"/>
        <end position="322"/>
    </location>
</feature>
<dbReference type="InterPro" id="IPR053160">
    <property type="entry name" value="MFS_DHA3_Transporter"/>
</dbReference>
<dbReference type="InterPro" id="IPR036259">
    <property type="entry name" value="MFS_trans_sf"/>
</dbReference>
<evidence type="ECO:0000313" key="8">
    <source>
        <dbReference type="EMBL" id="KXB57131.1"/>
    </source>
</evidence>
<reference evidence="9" key="1">
    <citation type="submission" date="2016-01" db="EMBL/GenBank/DDBJ databases">
        <authorList>
            <person name="Mitreva M."/>
            <person name="Pepin K.H."/>
            <person name="Mihindukulasuriya K.A."/>
            <person name="Fulton R."/>
            <person name="Fronick C."/>
            <person name="O'Laughlin M."/>
            <person name="Miner T."/>
            <person name="Herter B."/>
            <person name="Rosa B.A."/>
            <person name="Cordes M."/>
            <person name="Tomlinson C."/>
            <person name="Wollam A."/>
            <person name="Palsikar V.B."/>
            <person name="Mardis E.R."/>
            <person name="Wilson R.K."/>
        </authorList>
    </citation>
    <scope>NUCLEOTIDE SEQUENCE [LARGE SCALE GENOMIC DNA]</scope>
    <source>
        <strain evidence="9">DNF01167</strain>
    </source>
</reference>
<keyword evidence="5 6" id="KW-0472">Membrane</keyword>
<feature type="domain" description="Major facilitator superfamily (MFS) profile" evidence="7">
    <location>
        <begin position="8"/>
        <end position="392"/>
    </location>
</feature>
<dbReference type="PANTHER" id="PTHR23530">
    <property type="entry name" value="TRANSPORT PROTEIN-RELATED"/>
    <property type="match status" value="1"/>
</dbReference>
<dbReference type="Proteomes" id="UP000070355">
    <property type="component" value="Unassembled WGS sequence"/>
</dbReference>
<dbReference type="STRING" id="1379.HMPREF3186_01828"/>
<sequence length="392" mass="45167">MTNLLKKNILVYYISIVLISLTKALPHSILTLILFEKGLTIANIAVVQAMYSLAILLFEVPSGLWADLYSRKQLYILSNIMLLIMCLLIYYSHNYYLICFIWFLYGVSESINSGTIEATIINDIKKENNSKLHINRFIKLSNQFSLVAVIIGSLLGSYLYFNYGLKFYFLSIILCFLSILIISIFFEEYSTPILKGNASLKQQIKVSIYELKRSRELKLLFILSIVNQVFFQTHFQLWQALFLEKGWNSNKLYILYILFQILAILAYSVPILNFNNGQNHLKFLLIFSIVPPLFLHVSNIYVVLLLYTYSVLVFTVIEYILTNSFANKVTTKNISSLTSMKSSLSRISAILVLVSSSYFLNIYSVQYIVTFNFLLSLILLIGISIFYKIKNT</sequence>
<dbReference type="OrthoDB" id="9816124at2"/>
<organism evidence="8 9">
    <name type="scientific">Gemella haemolysans</name>
    <dbReference type="NCBI Taxonomy" id="1379"/>
    <lineage>
        <taxon>Bacteria</taxon>
        <taxon>Bacillati</taxon>
        <taxon>Bacillota</taxon>
        <taxon>Bacilli</taxon>
        <taxon>Bacillales</taxon>
        <taxon>Gemellaceae</taxon>
        <taxon>Gemella</taxon>
    </lineage>
</organism>
<dbReference type="EMBL" id="LSDC01000135">
    <property type="protein sequence ID" value="KXB57131.1"/>
    <property type="molecule type" value="Genomic_DNA"/>
</dbReference>
<feature type="transmembrane region" description="Helical" evidence="6">
    <location>
        <begin position="142"/>
        <end position="161"/>
    </location>
</feature>
<dbReference type="Pfam" id="PF07690">
    <property type="entry name" value="MFS_1"/>
    <property type="match status" value="1"/>
</dbReference>
<name>A0A133ZNX7_9BACL</name>
<feature type="transmembrane region" description="Helical" evidence="6">
    <location>
        <begin position="12"/>
        <end position="35"/>
    </location>
</feature>
<dbReference type="PANTHER" id="PTHR23530:SF1">
    <property type="entry name" value="PERMEASE, MAJOR FACILITATOR SUPERFAMILY-RELATED"/>
    <property type="match status" value="1"/>
</dbReference>
<feature type="transmembrane region" description="Helical" evidence="6">
    <location>
        <begin position="97"/>
        <end position="121"/>
    </location>
</feature>
<evidence type="ECO:0000259" key="7">
    <source>
        <dbReference type="PROSITE" id="PS50850"/>
    </source>
</evidence>
<protein>
    <submittedName>
        <fullName evidence="8">Transporter, major facilitator family protein</fullName>
    </submittedName>
</protein>
<feature type="transmembrane region" description="Helical" evidence="6">
    <location>
        <begin position="253"/>
        <end position="274"/>
    </location>
</feature>
<feature type="transmembrane region" description="Helical" evidence="6">
    <location>
        <begin position="41"/>
        <end position="62"/>
    </location>
</feature>
<dbReference type="SUPFAM" id="SSF103473">
    <property type="entry name" value="MFS general substrate transporter"/>
    <property type="match status" value="1"/>
</dbReference>
<keyword evidence="4 6" id="KW-1133">Transmembrane helix</keyword>
<dbReference type="AlphaFoldDB" id="A0A133ZNX7"/>
<feature type="transmembrane region" description="Helical" evidence="6">
    <location>
        <begin position="74"/>
        <end position="91"/>
    </location>
</feature>
<accession>A0A133ZNX7</accession>
<keyword evidence="2" id="KW-0813">Transport</keyword>
<comment type="subcellular location">
    <subcellularLocation>
        <location evidence="1">Cell membrane</location>
        <topology evidence="1">Multi-pass membrane protein</topology>
    </subcellularLocation>
</comment>
<keyword evidence="3 6" id="KW-0812">Transmembrane</keyword>
<evidence type="ECO:0000256" key="6">
    <source>
        <dbReference type="SAM" id="Phobius"/>
    </source>
</evidence>
<dbReference type="RefSeq" id="WP_060914821.1">
    <property type="nucleotide sequence ID" value="NZ_KQ959995.1"/>
</dbReference>
<feature type="transmembrane region" description="Helical" evidence="6">
    <location>
        <begin position="367"/>
        <end position="387"/>
    </location>
</feature>
<dbReference type="GO" id="GO:0005886">
    <property type="term" value="C:plasma membrane"/>
    <property type="evidence" value="ECO:0007669"/>
    <property type="project" value="UniProtKB-SubCell"/>
</dbReference>
<dbReference type="InterPro" id="IPR020846">
    <property type="entry name" value="MFS_dom"/>
</dbReference>
<evidence type="ECO:0000256" key="4">
    <source>
        <dbReference type="ARBA" id="ARBA00022989"/>
    </source>
</evidence>